<comment type="subcellular location">
    <subcellularLocation>
        <location evidence="1">Membrane</location>
        <topology evidence="1">Multi-pass membrane protein</topology>
    </subcellularLocation>
</comment>
<dbReference type="Pfam" id="PF04893">
    <property type="entry name" value="Yip1"/>
    <property type="match status" value="1"/>
</dbReference>
<protein>
    <submittedName>
        <fullName evidence="7">Yip1 family protein</fullName>
    </submittedName>
</protein>
<evidence type="ECO:0000256" key="2">
    <source>
        <dbReference type="ARBA" id="ARBA00022692"/>
    </source>
</evidence>
<evidence type="ECO:0000259" key="6">
    <source>
        <dbReference type="Pfam" id="PF04893"/>
    </source>
</evidence>
<evidence type="ECO:0000256" key="3">
    <source>
        <dbReference type="ARBA" id="ARBA00022989"/>
    </source>
</evidence>
<evidence type="ECO:0000256" key="1">
    <source>
        <dbReference type="ARBA" id="ARBA00004141"/>
    </source>
</evidence>
<name>A0ABU5ZZU6_9FLAO</name>
<reference evidence="7 8" key="1">
    <citation type="journal article" date="2013" name="Int. J. Syst. Evol. Microbiol.">
        <title>Aquimarina gracilis sp. nov., isolated from the gut microflora of a mussel, Mytilus coruscus, and emended description of Aquimarina spongiae.</title>
        <authorList>
            <person name="Park S.C."/>
            <person name="Choe H.N."/>
            <person name="Baik K.S."/>
            <person name="Seong C.N."/>
        </authorList>
    </citation>
    <scope>NUCLEOTIDE SEQUENCE [LARGE SCALE GENOMIC DNA]</scope>
    <source>
        <strain evidence="7 8">PSC32</strain>
    </source>
</reference>
<dbReference type="InterPro" id="IPR006977">
    <property type="entry name" value="Yip1_dom"/>
</dbReference>
<evidence type="ECO:0000256" key="5">
    <source>
        <dbReference type="SAM" id="Phobius"/>
    </source>
</evidence>
<feature type="domain" description="Yip1" evidence="6">
    <location>
        <begin position="22"/>
        <end position="209"/>
    </location>
</feature>
<keyword evidence="3 5" id="KW-1133">Transmembrane helix</keyword>
<keyword evidence="2 5" id="KW-0812">Transmembrane</keyword>
<evidence type="ECO:0000256" key="4">
    <source>
        <dbReference type="ARBA" id="ARBA00023136"/>
    </source>
</evidence>
<keyword evidence="8" id="KW-1185">Reference proteome</keyword>
<dbReference type="Proteomes" id="UP001327027">
    <property type="component" value="Unassembled WGS sequence"/>
</dbReference>
<evidence type="ECO:0000313" key="7">
    <source>
        <dbReference type="EMBL" id="MEB3347424.1"/>
    </source>
</evidence>
<sequence>MNNEIDTIDMSQNLTDREVFIKIWTKPRMVFKFINEKHFDKYVKILLVLAGISRAFDRASMKDMGDKMSLWAVMGFCIILGGLLGWISYYIYAALLSWTGKWLNGKGNTSSILRILSYALIPSIIALIFLIPQIGIYGNELFKSDGDMTTAGLISNFFVYGSMIIEFILGIWTIIFFVIGISEVQKLSIGKSILNLLLPIIIFAVPIMIIILVTSVL</sequence>
<proteinExistence type="predicted"/>
<organism evidence="7 8">
    <name type="scientific">Aquimarina gracilis</name>
    <dbReference type="NCBI Taxonomy" id="874422"/>
    <lineage>
        <taxon>Bacteria</taxon>
        <taxon>Pseudomonadati</taxon>
        <taxon>Bacteroidota</taxon>
        <taxon>Flavobacteriia</taxon>
        <taxon>Flavobacteriales</taxon>
        <taxon>Flavobacteriaceae</taxon>
        <taxon>Aquimarina</taxon>
    </lineage>
</organism>
<keyword evidence="4 5" id="KW-0472">Membrane</keyword>
<dbReference type="RefSeq" id="WP_324181450.1">
    <property type="nucleotide sequence ID" value="NZ_BAABAW010000014.1"/>
</dbReference>
<feature type="transmembrane region" description="Helical" evidence="5">
    <location>
        <begin position="193"/>
        <end position="216"/>
    </location>
</feature>
<evidence type="ECO:0000313" key="8">
    <source>
        <dbReference type="Proteomes" id="UP001327027"/>
    </source>
</evidence>
<feature type="transmembrane region" description="Helical" evidence="5">
    <location>
        <begin position="115"/>
        <end position="137"/>
    </location>
</feature>
<feature type="transmembrane region" description="Helical" evidence="5">
    <location>
        <begin position="157"/>
        <end position="181"/>
    </location>
</feature>
<gene>
    <name evidence="7" type="ORF">U6A24_18255</name>
</gene>
<dbReference type="EMBL" id="JAYKLX010000009">
    <property type="protein sequence ID" value="MEB3347424.1"/>
    <property type="molecule type" value="Genomic_DNA"/>
</dbReference>
<comment type="caution">
    <text evidence="7">The sequence shown here is derived from an EMBL/GenBank/DDBJ whole genome shotgun (WGS) entry which is preliminary data.</text>
</comment>
<accession>A0ABU5ZZU6</accession>
<feature type="transmembrane region" description="Helical" evidence="5">
    <location>
        <begin position="68"/>
        <end position="95"/>
    </location>
</feature>